<reference evidence="7 8" key="1">
    <citation type="submission" date="2018-02" db="EMBL/GenBank/DDBJ databases">
        <title>Draft genome of wild Prunus yedoensis var. nudiflora.</title>
        <authorList>
            <person name="Baek S."/>
            <person name="Kim J.-H."/>
            <person name="Choi K."/>
            <person name="Kim G.-B."/>
            <person name="Cho A."/>
            <person name="Jang H."/>
            <person name="Shin C.-H."/>
            <person name="Yu H.-J."/>
            <person name="Mun J.-H."/>
        </authorList>
    </citation>
    <scope>NUCLEOTIDE SEQUENCE [LARGE SCALE GENOMIC DNA]</scope>
    <source>
        <strain evidence="8">cv. Jeju island</strain>
        <tissue evidence="7">Leaf</tissue>
    </source>
</reference>
<proteinExistence type="predicted"/>
<keyword evidence="2" id="KW-0433">Leucine-rich repeat</keyword>
<gene>
    <name evidence="7" type="ORF">Pyn_05339</name>
</gene>
<dbReference type="InterPro" id="IPR032675">
    <property type="entry name" value="LRR_dom_sf"/>
</dbReference>
<dbReference type="InterPro" id="IPR001611">
    <property type="entry name" value="Leu-rich_rpt"/>
</dbReference>
<evidence type="ECO:0000256" key="3">
    <source>
        <dbReference type="ARBA" id="ARBA00022729"/>
    </source>
</evidence>
<dbReference type="Proteomes" id="UP000250321">
    <property type="component" value="Unassembled WGS sequence"/>
</dbReference>
<evidence type="ECO:0000256" key="5">
    <source>
        <dbReference type="ARBA" id="ARBA00023136"/>
    </source>
</evidence>
<dbReference type="AlphaFoldDB" id="A0A314XUM8"/>
<evidence type="ECO:0000256" key="2">
    <source>
        <dbReference type="ARBA" id="ARBA00022614"/>
    </source>
</evidence>
<organism evidence="7 8">
    <name type="scientific">Prunus yedoensis var. nudiflora</name>
    <dbReference type="NCBI Taxonomy" id="2094558"/>
    <lineage>
        <taxon>Eukaryota</taxon>
        <taxon>Viridiplantae</taxon>
        <taxon>Streptophyta</taxon>
        <taxon>Embryophyta</taxon>
        <taxon>Tracheophyta</taxon>
        <taxon>Spermatophyta</taxon>
        <taxon>Magnoliopsida</taxon>
        <taxon>eudicotyledons</taxon>
        <taxon>Gunneridae</taxon>
        <taxon>Pentapetalae</taxon>
        <taxon>rosids</taxon>
        <taxon>fabids</taxon>
        <taxon>Rosales</taxon>
        <taxon>Rosaceae</taxon>
        <taxon>Amygdaloideae</taxon>
        <taxon>Amygdaleae</taxon>
        <taxon>Prunus</taxon>
    </lineage>
</organism>
<evidence type="ECO:0000256" key="6">
    <source>
        <dbReference type="ARBA" id="ARBA00023180"/>
    </source>
</evidence>
<evidence type="ECO:0000256" key="4">
    <source>
        <dbReference type="ARBA" id="ARBA00022737"/>
    </source>
</evidence>
<evidence type="ECO:0000313" key="8">
    <source>
        <dbReference type="Proteomes" id="UP000250321"/>
    </source>
</evidence>
<keyword evidence="4" id="KW-0677">Repeat</keyword>
<dbReference type="Pfam" id="PF00560">
    <property type="entry name" value="LRR_1"/>
    <property type="match status" value="5"/>
</dbReference>
<dbReference type="Gene3D" id="3.80.10.10">
    <property type="entry name" value="Ribonuclease Inhibitor"/>
    <property type="match status" value="2"/>
</dbReference>
<name>A0A314XUM8_PRUYE</name>
<evidence type="ECO:0000256" key="1">
    <source>
        <dbReference type="ARBA" id="ARBA00004370"/>
    </source>
</evidence>
<evidence type="ECO:0000313" key="7">
    <source>
        <dbReference type="EMBL" id="PQP96436.1"/>
    </source>
</evidence>
<accession>A0A314XUM8</accession>
<dbReference type="InterPro" id="IPR053211">
    <property type="entry name" value="DNA_repair-toleration"/>
</dbReference>
<dbReference type="EMBL" id="PJQY01002104">
    <property type="protein sequence ID" value="PQP96436.1"/>
    <property type="molecule type" value="Genomic_DNA"/>
</dbReference>
<dbReference type="InterPro" id="IPR003591">
    <property type="entry name" value="Leu-rich_rpt_typical-subtyp"/>
</dbReference>
<comment type="subcellular location">
    <subcellularLocation>
        <location evidence="1">Membrane</location>
    </subcellularLocation>
</comment>
<dbReference type="STRING" id="2094558.A0A314XUM8"/>
<dbReference type="FunFam" id="3.80.10.10:FF:000041">
    <property type="entry name" value="LRR receptor-like serine/threonine-protein kinase ERECTA"/>
    <property type="match status" value="2"/>
</dbReference>
<keyword evidence="8" id="KW-1185">Reference proteome</keyword>
<sequence length="295" mass="33029">MSLVTLTTSGQLVNDHLVCNWLALFGCSSPRVASLNLSYMDLTGTIPPYLGNLSFLVELDLGNNSFHDTLPHELSYLRRLKFISFKFNNFNGYIPSWFGSFSKLQSINLRGNQFSGSLLTIIFNLSALQYIDLSNNKHQYVCSTRSSNTQKSHLKIMYWFLILETLSAIPREIGNLTMLKTIYLDSNNFNEIPKEIGFLHQLETLYVQFNVLKGPVPVAVFNMSSLTTLTLFGNSLSGGLPGNICQHLPSLQALNLARNQFDGPLPSKLWQCKELRILTLGSTSSVEAYQNILGT</sequence>
<dbReference type="PANTHER" id="PTHR48060:SF21">
    <property type="entry name" value="L DOMAIN-LIKE PROTEIN"/>
    <property type="match status" value="1"/>
</dbReference>
<keyword evidence="6" id="KW-0325">Glycoprotein</keyword>
<protein>
    <recommendedName>
        <fullName evidence="9">LRR receptor-like serine/threonine-protein kinase</fullName>
    </recommendedName>
</protein>
<comment type="caution">
    <text evidence="7">The sequence shown here is derived from an EMBL/GenBank/DDBJ whole genome shotgun (WGS) entry which is preliminary data.</text>
</comment>
<keyword evidence="5" id="KW-0472">Membrane</keyword>
<dbReference type="GO" id="GO:0016020">
    <property type="term" value="C:membrane"/>
    <property type="evidence" value="ECO:0007669"/>
    <property type="project" value="UniProtKB-SubCell"/>
</dbReference>
<keyword evidence="3" id="KW-0732">Signal</keyword>
<dbReference type="SMART" id="SM00369">
    <property type="entry name" value="LRR_TYP"/>
    <property type="match status" value="4"/>
</dbReference>
<dbReference type="SUPFAM" id="SSF52047">
    <property type="entry name" value="RNI-like"/>
    <property type="match status" value="1"/>
</dbReference>
<dbReference type="OrthoDB" id="1706439at2759"/>
<dbReference type="Pfam" id="PF13855">
    <property type="entry name" value="LRR_8"/>
    <property type="match status" value="1"/>
</dbReference>
<dbReference type="PANTHER" id="PTHR48060">
    <property type="entry name" value="DNA DAMAGE-REPAIR/TOLERATION PROTEIN DRT100"/>
    <property type="match status" value="1"/>
</dbReference>
<evidence type="ECO:0008006" key="9">
    <source>
        <dbReference type="Google" id="ProtNLM"/>
    </source>
</evidence>